<name>I0YNW3_COCSC</name>
<dbReference type="GO" id="GO:0004672">
    <property type="term" value="F:protein kinase activity"/>
    <property type="evidence" value="ECO:0007669"/>
    <property type="project" value="InterPro"/>
</dbReference>
<sequence length="340" mass="37160">MLDAVEVFSISCNNGKISVERTGLQPLSIASGSPGLRLLASVLQASLVQLGYSSPQLPPSFQLGNHTLSNAQLIQEGSAPCSGHPGSYVFRVTVDALQHSAILKLSHDDHEEFILKELQGLPHVVQLQASGLLAYESNLWHAVLLQPYGRLLEHTDPRSLIVQVTSDVVHAISDCASKHIAHRDVTANNFVNYQQRGYLCDFTAAKVIEDWSELPSPTGNPAAITGTPLFAAVSVLEGGPHTQSSMYEGLFYSLLYICRGGRLPDSWAFKFTGLAEAAKLRRGCMMCEPPINTWDVPEEVAPFIRALHALFWAEIQDGAFKYRTNVTAKELLDVCSQFMA</sequence>
<dbReference type="GO" id="GO:0005524">
    <property type="term" value="F:ATP binding"/>
    <property type="evidence" value="ECO:0007669"/>
    <property type="project" value="InterPro"/>
</dbReference>
<dbReference type="InterPro" id="IPR000719">
    <property type="entry name" value="Prot_kinase_dom"/>
</dbReference>
<dbReference type="Gene3D" id="1.10.510.10">
    <property type="entry name" value="Transferase(Phosphotransferase) domain 1"/>
    <property type="match status" value="1"/>
</dbReference>
<evidence type="ECO:0000259" key="1">
    <source>
        <dbReference type="PROSITE" id="PS50011"/>
    </source>
</evidence>
<dbReference type="InterPro" id="IPR040976">
    <property type="entry name" value="Pkinase_fungal"/>
</dbReference>
<dbReference type="RefSeq" id="XP_005644626.1">
    <property type="nucleotide sequence ID" value="XM_005644569.1"/>
</dbReference>
<evidence type="ECO:0000313" key="2">
    <source>
        <dbReference type="EMBL" id="EIE20082.1"/>
    </source>
</evidence>
<dbReference type="KEGG" id="csl:COCSUDRAFT_54388"/>
<dbReference type="EMBL" id="AGSI01000016">
    <property type="protein sequence ID" value="EIE20082.1"/>
    <property type="molecule type" value="Genomic_DNA"/>
</dbReference>
<dbReference type="InterPro" id="IPR011009">
    <property type="entry name" value="Kinase-like_dom_sf"/>
</dbReference>
<dbReference type="GeneID" id="17038058"/>
<accession>I0YNW3</accession>
<comment type="caution">
    <text evidence="2">The sequence shown here is derived from an EMBL/GenBank/DDBJ whole genome shotgun (WGS) entry which is preliminary data.</text>
</comment>
<dbReference type="OrthoDB" id="2686475at2759"/>
<feature type="domain" description="Protein kinase" evidence="1">
    <location>
        <begin position="57"/>
        <end position="340"/>
    </location>
</feature>
<evidence type="ECO:0000313" key="3">
    <source>
        <dbReference type="Proteomes" id="UP000007264"/>
    </source>
</evidence>
<dbReference type="AlphaFoldDB" id="I0YNW3"/>
<dbReference type="Proteomes" id="UP000007264">
    <property type="component" value="Unassembled WGS sequence"/>
</dbReference>
<dbReference type="eggNOG" id="KOG1164">
    <property type="taxonomic scope" value="Eukaryota"/>
</dbReference>
<dbReference type="SUPFAM" id="SSF56112">
    <property type="entry name" value="Protein kinase-like (PK-like)"/>
    <property type="match status" value="1"/>
</dbReference>
<dbReference type="STRING" id="574566.I0YNW3"/>
<proteinExistence type="predicted"/>
<gene>
    <name evidence="2" type="ORF">COCSUDRAFT_54388</name>
</gene>
<dbReference type="Pfam" id="PF17667">
    <property type="entry name" value="Pkinase_fungal"/>
    <property type="match status" value="1"/>
</dbReference>
<protein>
    <recommendedName>
        <fullName evidence="1">Protein kinase domain-containing protein</fullName>
    </recommendedName>
</protein>
<reference evidence="2 3" key="1">
    <citation type="journal article" date="2012" name="Genome Biol.">
        <title>The genome of the polar eukaryotic microalga coccomyxa subellipsoidea reveals traits of cold adaptation.</title>
        <authorList>
            <person name="Blanc G."/>
            <person name="Agarkova I."/>
            <person name="Grimwood J."/>
            <person name="Kuo A."/>
            <person name="Brueggeman A."/>
            <person name="Dunigan D."/>
            <person name="Gurnon J."/>
            <person name="Ladunga I."/>
            <person name="Lindquist E."/>
            <person name="Lucas S."/>
            <person name="Pangilinan J."/>
            <person name="Proschold T."/>
            <person name="Salamov A."/>
            <person name="Schmutz J."/>
            <person name="Weeks D."/>
            <person name="Yamada T."/>
            <person name="Claverie J.M."/>
            <person name="Grigoriev I."/>
            <person name="Van Etten J."/>
            <person name="Lomsadze A."/>
            <person name="Borodovsky M."/>
        </authorList>
    </citation>
    <scope>NUCLEOTIDE SEQUENCE [LARGE SCALE GENOMIC DNA]</scope>
    <source>
        <strain evidence="2 3">C-169</strain>
    </source>
</reference>
<dbReference type="PROSITE" id="PS50011">
    <property type="entry name" value="PROTEIN_KINASE_DOM"/>
    <property type="match status" value="1"/>
</dbReference>
<keyword evidence="3" id="KW-1185">Reference proteome</keyword>
<organism evidence="2 3">
    <name type="scientific">Coccomyxa subellipsoidea (strain C-169)</name>
    <name type="common">Green microalga</name>
    <dbReference type="NCBI Taxonomy" id="574566"/>
    <lineage>
        <taxon>Eukaryota</taxon>
        <taxon>Viridiplantae</taxon>
        <taxon>Chlorophyta</taxon>
        <taxon>core chlorophytes</taxon>
        <taxon>Trebouxiophyceae</taxon>
        <taxon>Trebouxiophyceae incertae sedis</taxon>
        <taxon>Coccomyxaceae</taxon>
        <taxon>Coccomyxa</taxon>
        <taxon>Coccomyxa subellipsoidea</taxon>
    </lineage>
</organism>